<accession>A0AAU8GBG2</accession>
<dbReference type="Gene3D" id="1.10.443.10">
    <property type="entry name" value="Intergrase catalytic core"/>
    <property type="match status" value="1"/>
</dbReference>
<protein>
    <recommendedName>
        <fullName evidence="3">Integrase</fullName>
    </recommendedName>
</protein>
<dbReference type="GO" id="GO:0015074">
    <property type="term" value="P:DNA integration"/>
    <property type="evidence" value="ECO:0007669"/>
    <property type="project" value="InterPro"/>
</dbReference>
<dbReference type="SUPFAM" id="SSF56349">
    <property type="entry name" value="DNA breaking-rejoining enzymes"/>
    <property type="match status" value="1"/>
</dbReference>
<proteinExistence type="predicted"/>
<evidence type="ECO:0000256" key="1">
    <source>
        <dbReference type="ARBA" id="ARBA00023172"/>
    </source>
</evidence>
<evidence type="ECO:0000313" key="2">
    <source>
        <dbReference type="EMBL" id="XCH33726.1"/>
    </source>
</evidence>
<dbReference type="GO" id="GO:0006310">
    <property type="term" value="P:DNA recombination"/>
    <property type="evidence" value="ECO:0007669"/>
    <property type="project" value="UniProtKB-KW"/>
</dbReference>
<dbReference type="InterPro" id="IPR013762">
    <property type="entry name" value="Integrase-like_cat_sf"/>
</dbReference>
<dbReference type="RefSeq" id="WP_353714936.1">
    <property type="nucleotide sequence ID" value="NZ_CP159307.1"/>
</dbReference>
<dbReference type="GO" id="GO:0003677">
    <property type="term" value="F:DNA binding"/>
    <property type="evidence" value="ECO:0007669"/>
    <property type="project" value="InterPro"/>
</dbReference>
<dbReference type="AlphaFoldDB" id="A0AAU8GBG2"/>
<dbReference type="EMBL" id="CP159307">
    <property type="protein sequence ID" value="XCH33726.1"/>
    <property type="molecule type" value="Genomic_DNA"/>
</dbReference>
<keyword evidence="1" id="KW-0233">DNA recombination</keyword>
<organism evidence="2">
    <name type="scientific">Dehalogenimonas sp. 4OHTPN</name>
    <dbReference type="NCBI Taxonomy" id="3166643"/>
    <lineage>
        <taxon>Bacteria</taxon>
        <taxon>Bacillati</taxon>
        <taxon>Chloroflexota</taxon>
        <taxon>Dehalococcoidia</taxon>
        <taxon>Dehalococcoidales</taxon>
        <taxon>Dehalococcoidaceae</taxon>
        <taxon>Dehalogenimonas</taxon>
    </lineage>
</organism>
<evidence type="ECO:0008006" key="3">
    <source>
        <dbReference type="Google" id="ProtNLM"/>
    </source>
</evidence>
<sequence length="61" mass="6732">MKTPKIAPQSVSDEEVTALKQAISDKRSHANEIERDLLIIDMMCMAGLRRGEVAGLLLSHL</sequence>
<dbReference type="InterPro" id="IPR011010">
    <property type="entry name" value="DNA_brk_join_enz"/>
</dbReference>
<reference evidence="2" key="1">
    <citation type="submission" date="2024-06" db="EMBL/GenBank/DDBJ databases">
        <title>A Novel Isolate, Dehalogenimonas sp. Strain 4OHTPN, Dechlorinates Aromatic 4 Hydroxy chlorothalonil by a Novel Reductive Dehalogenase.</title>
        <authorList>
            <person name="Liu G."/>
        </authorList>
    </citation>
    <scope>NUCLEOTIDE SEQUENCE</scope>
    <source>
        <strain evidence="2">4OHTPN</strain>
    </source>
</reference>
<gene>
    <name evidence="2" type="ORF">ABV300_02305</name>
</gene>
<name>A0AAU8GBG2_9CHLR</name>